<dbReference type="Gene3D" id="3.30.70.330">
    <property type="match status" value="1"/>
</dbReference>
<dbReference type="SMART" id="SM00356">
    <property type="entry name" value="ZnF_C3H1"/>
    <property type="match status" value="2"/>
</dbReference>
<dbReference type="PANTHER" id="PTHR12620">
    <property type="entry name" value="U2 SNRNP AUXILIARY FACTOR, SMALL SUBUNIT"/>
    <property type="match status" value="1"/>
</dbReference>
<dbReference type="InterPro" id="IPR009145">
    <property type="entry name" value="U2AF_small"/>
</dbReference>
<evidence type="ECO:0000256" key="4">
    <source>
        <dbReference type="ARBA" id="ARBA00022737"/>
    </source>
</evidence>
<dbReference type="GO" id="GO:0000398">
    <property type="term" value="P:mRNA splicing, via spliceosome"/>
    <property type="evidence" value="ECO:0007669"/>
    <property type="project" value="InterPro"/>
</dbReference>
<feature type="zinc finger region" description="C3H1-type" evidence="12">
    <location>
        <begin position="12"/>
        <end position="40"/>
    </location>
</feature>
<dbReference type="GO" id="GO:0003677">
    <property type="term" value="F:DNA binding"/>
    <property type="evidence" value="ECO:0007669"/>
    <property type="project" value="UniProtKB-KW"/>
</dbReference>
<comment type="caution">
    <text evidence="16">The sequence shown here is derived from an EMBL/GenBank/DDBJ whole genome shotgun (WGS) entry which is preliminary data.</text>
</comment>
<feature type="zinc finger region" description="C3H1-type" evidence="12">
    <location>
        <begin position="149"/>
        <end position="176"/>
    </location>
</feature>
<evidence type="ECO:0000256" key="9">
    <source>
        <dbReference type="ARBA" id="ARBA00023187"/>
    </source>
</evidence>
<reference evidence="16" key="1">
    <citation type="submission" date="2021-09" db="EMBL/GenBank/DDBJ databases">
        <authorList>
            <consortium name="AG Swart"/>
            <person name="Singh M."/>
            <person name="Singh A."/>
            <person name="Seah K."/>
            <person name="Emmerich C."/>
        </authorList>
    </citation>
    <scope>NUCLEOTIDE SEQUENCE</scope>
    <source>
        <strain evidence="16">ATCC30299</strain>
    </source>
</reference>
<name>A0AAU9JZT7_9CILI</name>
<organism evidence="16 17">
    <name type="scientific">Blepharisma stoltei</name>
    <dbReference type="NCBI Taxonomy" id="1481888"/>
    <lineage>
        <taxon>Eukaryota</taxon>
        <taxon>Sar</taxon>
        <taxon>Alveolata</taxon>
        <taxon>Ciliophora</taxon>
        <taxon>Postciliodesmatophora</taxon>
        <taxon>Heterotrichea</taxon>
        <taxon>Heterotrichida</taxon>
        <taxon>Blepharismidae</taxon>
        <taxon>Blepharisma</taxon>
    </lineage>
</organism>
<dbReference type="InterPro" id="IPR035979">
    <property type="entry name" value="RBD_domain_sf"/>
</dbReference>
<proteinExistence type="predicted"/>
<dbReference type="SUPFAM" id="SSF54928">
    <property type="entry name" value="RNA-binding domain, RBD"/>
    <property type="match status" value="1"/>
</dbReference>
<sequence>MASRLSRIYGTEEDKVNCPFYFKIGACRHGDRCTRLHNKPLCSQTILMPHMYENPAVALAMFEGTKVPEKAIRESIRHFEDFYEEVWFELSNYGELLELSVCDNMGDHLIGNVYAKFASEEEAEIAARNLNGRYYAGRVISTEFSPVTDFKESRCRQYDEGNCDRGGYCNFMHLKHISRSFKKSLQHQMYYEHPEYKERRIQRLKEEKKRKHDKESPDGRRHRSRTPEKLPPVRTSEERRAMIEAWNREANR</sequence>
<keyword evidence="5 12" id="KW-0863">Zinc-finger</keyword>
<dbReference type="Proteomes" id="UP001162131">
    <property type="component" value="Unassembled WGS sequence"/>
</dbReference>
<dbReference type="FunFam" id="3.30.70.330:FF:000122">
    <property type="entry name" value="Splicing factor U2AF small subunit"/>
    <property type="match status" value="1"/>
</dbReference>
<dbReference type="SMART" id="SM00361">
    <property type="entry name" value="RRM_1"/>
    <property type="match status" value="1"/>
</dbReference>
<evidence type="ECO:0000259" key="14">
    <source>
        <dbReference type="PROSITE" id="PS50102"/>
    </source>
</evidence>
<feature type="domain" description="C3H1-type" evidence="15">
    <location>
        <begin position="149"/>
        <end position="176"/>
    </location>
</feature>
<dbReference type="PROSITE" id="PS50102">
    <property type="entry name" value="RRM"/>
    <property type="match status" value="1"/>
</dbReference>
<keyword evidence="6 12" id="KW-0862">Zinc</keyword>
<evidence type="ECO:0000256" key="3">
    <source>
        <dbReference type="ARBA" id="ARBA00022723"/>
    </source>
</evidence>
<evidence type="ECO:0000256" key="5">
    <source>
        <dbReference type="ARBA" id="ARBA00022771"/>
    </source>
</evidence>
<evidence type="ECO:0000313" key="17">
    <source>
        <dbReference type="Proteomes" id="UP001162131"/>
    </source>
</evidence>
<keyword evidence="10" id="KW-0539">Nucleus</keyword>
<evidence type="ECO:0000256" key="11">
    <source>
        <dbReference type="PROSITE-ProRule" id="PRU00176"/>
    </source>
</evidence>
<evidence type="ECO:0000313" key="16">
    <source>
        <dbReference type="EMBL" id="CAG9333169.1"/>
    </source>
</evidence>
<evidence type="ECO:0000256" key="2">
    <source>
        <dbReference type="ARBA" id="ARBA00022664"/>
    </source>
</evidence>
<evidence type="ECO:0000256" key="7">
    <source>
        <dbReference type="ARBA" id="ARBA00022884"/>
    </source>
</evidence>
<dbReference type="InterPro" id="IPR003954">
    <property type="entry name" value="RRM_euk-type"/>
</dbReference>
<dbReference type="AlphaFoldDB" id="A0AAU9JZT7"/>
<evidence type="ECO:0000256" key="1">
    <source>
        <dbReference type="ARBA" id="ARBA00004123"/>
    </source>
</evidence>
<keyword evidence="3 12" id="KW-0479">Metal-binding</keyword>
<comment type="subcellular location">
    <subcellularLocation>
        <location evidence="1">Nucleus</location>
    </subcellularLocation>
</comment>
<keyword evidence="7 11" id="KW-0694">RNA-binding</keyword>
<keyword evidence="17" id="KW-1185">Reference proteome</keyword>
<dbReference type="GO" id="GO:0003723">
    <property type="term" value="F:RNA binding"/>
    <property type="evidence" value="ECO:0007669"/>
    <property type="project" value="UniProtKB-UniRule"/>
</dbReference>
<dbReference type="GO" id="GO:0089701">
    <property type="term" value="C:U2AF complex"/>
    <property type="evidence" value="ECO:0007669"/>
    <property type="project" value="InterPro"/>
</dbReference>
<dbReference type="Pfam" id="PF00642">
    <property type="entry name" value="zf-CCCH"/>
    <property type="match status" value="2"/>
</dbReference>
<dbReference type="PRINTS" id="PR01848">
    <property type="entry name" value="U2AUXFACTOR"/>
</dbReference>
<feature type="region of interest" description="Disordered" evidence="13">
    <location>
        <begin position="204"/>
        <end position="252"/>
    </location>
</feature>
<protein>
    <submittedName>
        <fullName evidence="16">Uncharacterized protein</fullName>
    </submittedName>
</protein>
<gene>
    <name evidence="16" type="ORF">BSTOLATCC_MIC57988</name>
</gene>
<keyword evidence="9" id="KW-0508">mRNA splicing</keyword>
<dbReference type="InterPro" id="IPR000504">
    <property type="entry name" value="RRM_dom"/>
</dbReference>
<keyword evidence="4" id="KW-0677">Repeat</keyword>
<evidence type="ECO:0000259" key="15">
    <source>
        <dbReference type="PROSITE" id="PS50103"/>
    </source>
</evidence>
<evidence type="ECO:0000256" key="10">
    <source>
        <dbReference type="ARBA" id="ARBA00023242"/>
    </source>
</evidence>
<evidence type="ECO:0000256" key="6">
    <source>
        <dbReference type="ARBA" id="ARBA00022833"/>
    </source>
</evidence>
<keyword evidence="8" id="KW-0238">DNA-binding</keyword>
<feature type="compositionally biased region" description="Basic and acidic residues" evidence="13">
    <location>
        <begin position="204"/>
        <end position="219"/>
    </location>
</feature>
<feature type="compositionally biased region" description="Basic and acidic residues" evidence="13">
    <location>
        <begin position="235"/>
        <end position="252"/>
    </location>
</feature>
<dbReference type="InterPro" id="IPR012677">
    <property type="entry name" value="Nucleotide-bd_a/b_plait_sf"/>
</dbReference>
<evidence type="ECO:0000256" key="8">
    <source>
        <dbReference type="ARBA" id="ARBA00023125"/>
    </source>
</evidence>
<dbReference type="PROSITE" id="PS50103">
    <property type="entry name" value="ZF_C3H1"/>
    <property type="match status" value="2"/>
</dbReference>
<dbReference type="InterPro" id="IPR000571">
    <property type="entry name" value="Znf_CCCH"/>
</dbReference>
<feature type="domain" description="RRM" evidence="14">
    <location>
        <begin position="44"/>
        <end position="147"/>
    </location>
</feature>
<dbReference type="GO" id="GO:0008270">
    <property type="term" value="F:zinc ion binding"/>
    <property type="evidence" value="ECO:0007669"/>
    <property type="project" value="UniProtKB-KW"/>
</dbReference>
<evidence type="ECO:0000256" key="12">
    <source>
        <dbReference type="PROSITE-ProRule" id="PRU00723"/>
    </source>
</evidence>
<evidence type="ECO:0000256" key="13">
    <source>
        <dbReference type="SAM" id="MobiDB-lite"/>
    </source>
</evidence>
<keyword evidence="2" id="KW-0507">mRNA processing</keyword>
<dbReference type="EMBL" id="CAJZBQ010000056">
    <property type="protein sequence ID" value="CAG9333169.1"/>
    <property type="molecule type" value="Genomic_DNA"/>
</dbReference>
<feature type="domain" description="C3H1-type" evidence="15">
    <location>
        <begin position="12"/>
        <end position="40"/>
    </location>
</feature>
<accession>A0AAU9JZT7</accession>